<comment type="caution">
    <text evidence="6">The sequence shown here is derived from an EMBL/GenBank/DDBJ whole genome shotgun (WGS) entry which is preliminary data.</text>
</comment>
<dbReference type="InterPro" id="IPR027383">
    <property type="entry name" value="Znf_put"/>
</dbReference>
<dbReference type="EMBL" id="WOFH01000001">
    <property type="protein sequence ID" value="MUN35017.1"/>
    <property type="molecule type" value="Genomic_DNA"/>
</dbReference>
<keyword evidence="4" id="KW-0472">Membrane</keyword>
<keyword evidence="4" id="KW-1133">Transmembrane helix</keyword>
<dbReference type="AlphaFoldDB" id="A0A7K1KSL9"/>
<dbReference type="InterPro" id="IPR041916">
    <property type="entry name" value="Anti_sigma_zinc_sf"/>
</dbReference>
<sequence length="247" mass="26356">MNDCTEVRTSLGVYVLGAIDPVERGQVEAHLERCPACRDELAGLAGMPALLGRVDEAQLSQITGPPPELLDGLLARAAERRRGWLGPLRRWSGERGPRLAWAPLAVAACLLVLAGALFGGMVFPSSGGDQRAAPPGTSVSPGPPSPTSTGERIAAESPNSKVKGFVMLRKKKWGTEVELYVSGVPKGSRCRLLVIARDGRRDALGSWYVPYDKGYGRYYGSTMFPRGALFSLEIVGLDGTPLLTIPT</sequence>
<keyword evidence="2" id="KW-0804">Transcription</keyword>
<evidence type="ECO:0000313" key="6">
    <source>
        <dbReference type="EMBL" id="MUN35017.1"/>
    </source>
</evidence>
<reference evidence="6 7" key="1">
    <citation type="submission" date="2019-11" db="EMBL/GenBank/DDBJ databases">
        <authorList>
            <person name="Cao P."/>
        </authorList>
    </citation>
    <scope>NUCLEOTIDE SEQUENCE [LARGE SCALE GENOMIC DNA]</scope>
    <source>
        <strain evidence="6 7">NEAU-AAG5</strain>
    </source>
</reference>
<name>A0A7K1KSL9_9ACTN</name>
<evidence type="ECO:0000256" key="3">
    <source>
        <dbReference type="SAM" id="MobiDB-lite"/>
    </source>
</evidence>
<feature type="transmembrane region" description="Helical" evidence="4">
    <location>
        <begin position="99"/>
        <end position="123"/>
    </location>
</feature>
<evidence type="ECO:0000256" key="2">
    <source>
        <dbReference type="ARBA" id="ARBA00023163"/>
    </source>
</evidence>
<evidence type="ECO:0000256" key="4">
    <source>
        <dbReference type="SAM" id="Phobius"/>
    </source>
</evidence>
<dbReference type="Gene3D" id="1.10.10.1320">
    <property type="entry name" value="Anti-sigma factor, zinc-finger domain"/>
    <property type="match status" value="1"/>
</dbReference>
<feature type="domain" description="Putative zinc-finger" evidence="5">
    <location>
        <begin position="4"/>
        <end position="38"/>
    </location>
</feature>
<keyword evidence="4" id="KW-0812">Transmembrane</keyword>
<dbReference type="Pfam" id="PF13490">
    <property type="entry name" value="zf-HC2"/>
    <property type="match status" value="1"/>
</dbReference>
<evidence type="ECO:0000256" key="1">
    <source>
        <dbReference type="ARBA" id="ARBA00023015"/>
    </source>
</evidence>
<keyword evidence="7" id="KW-1185">Reference proteome</keyword>
<dbReference type="Proteomes" id="UP000432015">
    <property type="component" value="Unassembled WGS sequence"/>
</dbReference>
<keyword evidence="1" id="KW-0805">Transcription regulation</keyword>
<accession>A0A7K1KSL9</accession>
<dbReference type="RefSeq" id="WP_156214026.1">
    <property type="nucleotide sequence ID" value="NZ_WOFH01000001.1"/>
</dbReference>
<gene>
    <name evidence="6" type="ORF">GNZ18_00140</name>
</gene>
<protein>
    <recommendedName>
        <fullName evidence="5">Putative zinc-finger domain-containing protein</fullName>
    </recommendedName>
</protein>
<feature type="region of interest" description="Disordered" evidence="3">
    <location>
        <begin position="128"/>
        <end position="157"/>
    </location>
</feature>
<organism evidence="6 7">
    <name type="scientific">Actinomadura litoris</name>
    <dbReference type="NCBI Taxonomy" id="2678616"/>
    <lineage>
        <taxon>Bacteria</taxon>
        <taxon>Bacillati</taxon>
        <taxon>Actinomycetota</taxon>
        <taxon>Actinomycetes</taxon>
        <taxon>Streptosporangiales</taxon>
        <taxon>Thermomonosporaceae</taxon>
        <taxon>Actinomadura</taxon>
    </lineage>
</organism>
<evidence type="ECO:0000313" key="7">
    <source>
        <dbReference type="Proteomes" id="UP000432015"/>
    </source>
</evidence>
<evidence type="ECO:0000259" key="5">
    <source>
        <dbReference type="Pfam" id="PF13490"/>
    </source>
</evidence>
<proteinExistence type="predicted"/>